<name>A0A9N8WKS0_FUNMO</name>
<dbReference type="AlphaFoldDB" id="A0A9N8WKS0"/>
<dbReference type="EMBL" id="CAJVPP010000529">
    <property type="protein sequence ID" value="CAG8490596.1"/>
    <property type="molecule type" value="Genomic_DNA"/>
</dbReference>
<dbReference type="Proteomes" id="UP000789375">
    <property type="component" value="Unassembled WGS sequence"/>
</dbReference>
<reference evidence="2" key="1">
    <citation type="submission" date="2021-06" db="EMBL/GenBank/DDBJ databases">
        <authorList>
            <person name="Kallberg Y."/>
            <person name="Tangrot J."/>
            <person name="Rosling A."/>
        </authorList>
    </citation>
    <scope>NUCLEOTIDE SEQUENCE</scope>
    <source>
        <strain evidence="2">87-6 pot B 2015</strain>
    </source>
</reference>
<evidence type="ECO:0000256" key="1">
    <source>
        <dbReference type="SAM" id="MobiDB-lite"/>
    </source>
</evidence>
<feature type="compositionally biased region" description="Basic and acidic residues" evidence="1">
    <location>
        <begin position="108"/>
        <end position="124"/>
    </location>
</feature>
<proteinExistence type="predicted"/>
<comment type="caution">
    <text evidence="2">The sequence shown here is derived from an EMBL/GenBank/DDBJ whole genome shotgun (WGS) entry which is preliminary data.</text>
</comment>
<accession>A0A9N8WKS0</accession>
<protein>
    <submittedName>
        <fullName evidence="2">656_t:CDS:1</fullName>
    </submittedName>
</protein>
<gene>
    <name evidence="2" type="ORF">FMOSSE_LOCUS3510</name>
</gene>
<evidence type="ECO:0000313" key="3">
    <source>
        <dbReference type="Proteomes" id="UP000789375"/>
    </source>
</evidence>
<feature type="region of interest" description="Disordered" evidence="1">
    <location>
        <begin position="101"/>
        <end position="124"/>
    </location>
</feature>
<organism evidence="2 3">
    <name type="scientific">Funneliformis mosseae</name>
    <name type="common">Endomycorrhizal fungus</name>
    <name type="synonym">Glomus mosseae</name>
    <dbReference type="NCBI Taxonomy" id="27381"/>
    <lineage>
        <taxon>Eukaryota</taxon>
        <taxon>Fungi</taxon>
        <taxon>Fungi incertae sedis</taxon>
        <taxon>Mucoromycota</taxon>
        <taxon>Glomeromycotina</taxon>
        <taxon>Glomeromycetes</taxon>
        <taxon>Glomerales</taxon>
        <taxon>Glomeraceae</taxon>
        <taxon>Funneliformis</taxon>
    </lineage>
</organism>
<evidence type="ECO:0000313" key="2">
    <source>
        <dbReference type="EMBL" id="CAG8490596.1"/>
    </source>
</evidence>
<sequence>MQFVDKEDSYRSELYDYFEEGNHYTEECFNYFNNEEDNEEVDFYDYCEESEKPNLCEYCENEGHGVWECYEFDENHTVSIPENKFCEVYNGVGHLWKECPKSQNSVSWEKESPEGKKKGKETSL</sequence>
<keyword evidence="3" id="KW-1185">Reference proteome</keyword>